<dbReference type="EMBL" id="LR796265">
    <property type="protein sequence ID" value="CAB4132710.1"/>
    <property type="molecule type" value="Genomic_DNA"/>
</dbReference>
<accession>A0A6J5LI99</accession>
<protein>
    <submittedName>
        <fullName evidence="1">Uncharacterized protein</fullName>
    </submittedName>
</protein>
<reference evidence="1" key="1">
    <citation type="submission" date="2020-04" db="EMBL/GenBank/DDBJ databases">
        <authorList>
            <person name="Chiriac C."/>
            <person name="Salcher M."/>
            <person name="Ghai R."/>
            <person name="Kavagutti S V."/>
        </authorList>
    </citation>
    <scope>NUCLEOTIDE SEQUENCE</scope>
</reference>
<sequence length="114" mass="12862">MEREILYLMSNQAYFETLQSVAYGSITSSYTAVGTQYTNALRVFRAVNATNGDLFITWDPTRNQMFLPANSFVLYDVEANSAFNEQLKVHGYSQLWVKYSSSPTSGSLYLEAIS</sequence>
<proteinExistence type="predicted"/>
<organism evidence="1">
    <name type="scientific">uncultured Caudovirales phage</name>
    <dbReference type="NCBI Taxonomy" id="2100421"/>
    <lineage>
        <taxon>Viruses</taxon>
        <taxon>Duplodnaviria</taxon>
        <taxon>Heunggongvirae</taxon>
        <taxon>Uroviricota</taxon>
        <taxon>Caudoviricetes</taxon>
        <taxon>Peduoviridae</taxon>
        <taxon>Maltschvirus</taxon>
        <taxon>Maltschvirus maltsch</taxon>
    </lineage>
</organism>
<gene>
    <name evidence="1" type="ORF">UFOVP255_51</name>
</gene>
<name>A0A6J5LI99_9CAUD</name>
<evidence type="ECO:0000313" key="1">
    <source>
        <dbReference type="EMBL" id="CAB4132710.1"/>
    </source>
</evidence>